<sequence length="1147" mass="129486">MMQLVHIALVQWHLFGREDLAIAGDTAILGQNRSGKSTLIDLIQTVMTGGTRRWYQFNRSAGETGSRKSERTLRGYCLGQLNEHEFLREEAVTNIALVFADPQGVRPPVSVGLCIEASATEEAQVVGRYIAPGIRVDTELLVEQLEGNQQRSASWALVRDRLEQSCNAKGTALIRPDGPRNHIREYMRQLFTGRRHSDPERFIRAFVMALSFEDMRSVEDFIYKFLLAKNDINIGELRESIQRYRDIQKDIHELERRLAALRILAELVAKFVSLLEREEITRGVARLAALIEAGSALLANIKERRDNRASVEQTQRMIERCEEEIKSLIEQQDSLVAQSLAEGVAGKRAVVQSELRAVELAQEAVSQRLQARFIAVARAASLLDHRERLASLKLGALFQSLEALKRKSEGLAPPTWPREPHEMEEVIAGARETALANIAKILDRRDNAITQRRKLQEEITDLVERRDRARTGQVALDERTIRLMATLERENMRPRALCQVAEIIDPDWREAAEALLGRDREAILVEPAHAPRAVEILRSGRDSFRGCRVVNTRRLNEQPSGFEANSLATIFASEDQLAMAFIRFRTGQVRLADTQAELLGGGRAIMRDGAYNSGIVIEVLRTQDLKIGRAAAPLMEAELARQIAERQGWVATHLEAERFHDDIRRKLEPLLEEVPVADRLDLLAEAIDQHNVTRIELQKRLDRISATVDPAIQQGLDRVKLQLRSVNDEKDELVGRRGQLKQADLDVQRRLGAGDGQPGSWNCLKARRLAFRDRVRTRAQLVALRETYIAQRSRPLSRVTQEMSKRADEARDTYRACEGEIREALGHYRASFDSTAPVATQGSITSEIKPWVSSNLQALEENELIQYRRQADEAAAQIGQLFRTAFIHELNARFNDLRTELDNLTRALKARPLHGEIYTLHARPKEEFASLHRLARESENDDQVFEALFGRGTPRNEEHAQALAEVERLLSEDALDFTAYQDYRNYFTFDLRMEDVAKGRQTSFDKRKGTASGAERQVPYYVVIGAALASIYHGARRQYEASELGLGLAVFDEAFSKMDGPNQRTLLEFYDDIGLQVVIAAPSEKRSVVYENLDSVIDVFRHGDSASAETVRIKAHARAQMRAANPQHLSDAVLITRLNSPASDAAE</sequence>
<name>A0A0K2VXL8_MESPL</name>
<protein>
    <submittedName>
        <fullName evidence="2">Uncharacterized protein</fullName>
    </submittedName>
</protein>
<feature type="coiled-coil region" evidence="1">
    <location>
        <begin position="237"/>
        <end position="264"/>
    </location>
</feature>
<feature type="coiled-coil region" evidence="1">
    <location>
        <begin position="857"/>
        <end position="907"/>
    </location>
</feature>
<dbReference type="Gene3D" id="3.40.50.300">
    <property type="entry name" value="P-loop containing nucleotide triphosphate hydrolases"/>
    <property type="match status" value="2"/>
</dbReference>
<gene>
    <name evidence="2" type="ORF">MPL1032_20706</name>
</gene>
<dbReference type="GO" id="GO:0000731">
    <property type="term" value="P:DNA synthesis involved in DNA repair"/>
    <property type="evidence" value="ECO:0007669"/>
    <property type="project" value="TreeGrafter"/>
</dbReference>
<keyword evidence="1" id="KW-0175">Coiled coil</keyword>
<dbReference type="Pfam" id="PF13558">
    <property type="entry name" value="SbcC_Walker_B"/>
    <property type="match status" value="1"/>
</dbReference>
<evidence type="ECO:0000313" key="3">
    <source>
        <dbReference type="Proteomes" id="UP000182888"/>
    </source>
</evidence>
<dbReference type="PANTHER" id="PTHR32182:SF0">
    <property type="entry name" value="DNA REPLICATION AND REPAIR PROTEIN RECF"/>
    <property type="match status" value="1"/>
</dbReference>
<dbReference type="SUPFAM" id="SSF52540">
    <property type="entry name" value="P-loop containing nucleoside triphosphate hydrolases"/>
    <property type="match status" value="1"/>
</dbReference>
<evidence type="ECO:0000313" key="2">
    <source>
        <dbReference type="EMBL" id="CDX56786.1"/>
    </source>
</evidence>
<dbReference type="InterPro" id="IPR027417">
    <property type="entry name" value="P-loop_NTPase"/>
</dbReference>
<dbReference type="AlphaFoldDB" id="A0A0K2VXL8"/>
<dbReference type="PANTHER" id="PTHR32182">
    <property type="entry name" value="DNA REPLICATION AND REPAIR PROTEIN RECF"/>
    <property type="match status" value="1"/>
</dbReference>
<proteinExistence type="predicted"/>
<feature type="coiled-coil region" evidence="1">
    <location>
        <begin position="438"/>
        <end position="472"/>
    </location>
</feature>
<dbReference type="Pfam" id="PF13555">
    <property type="entry name" value="AAA_29"/>
    <property type="match status" value="1"/>
</dbReference>
<reference evidence="3" key="1">
    <citation type="submission" date="2014-08" db="EMBL/GenBank/DDBJ databases">
        <authorList>
            <person name="Edwards T."/>
        </authorList>
    </citation>
    <scope>NUCLEOTIDE SEQUENCE [LARGE SCALE GENOMIC DNA]</scope>
</reference>
<feature type="coiled-coil region" evidence="1">
    <location>
        <begin position="304"/>
        <end position="338"/>
    </location>
</feature>
<accession>A0A0K2VXL8</accession>
<dbReference type="Proteomes" id="UP000182888">
    <property type="component" value="Unassembled WGS sequence"/>
</dbReference>
<evidence type="ECO:0000256" key="1">
    <source>
        <dbReference type="SAM" id="Coils"/>
    </source>
</evidence>
<dbReference type="EMBL" id="CCND01000012">
    <property type="protein sequence ID" value="CDX56786.1"/>
    <property type="molecule type" value="Genomic_DNA"/>
</dbReference>
<dbReference type="GO" id="GO:0006302">
    <property type="term" value="P:double-strand break repair"/>
    <property type="evidence" value="ECO:0007669"/>
    <property type="project" value="TreeGrafter"/>
</dbReference>
<organism evidence="2 3">
    <name type="scientific">Mesorhizobium plurifarium</name>
    <dbReference type="NCBI Taxonomy" id="69974"/>
    <lineage>
        <taxon>Bacteria</taxon>
        <taxon>Pseudomonadati</taxon>
        <taxon>Pseudomonadota</taxon>
        <taxon>Alphaproteobacteria</taxon>
        <taxon>Hyphomicrobiales</taxon>
        <taxon>Phyllobacteriaceae</taxon>
        <taxon>Mesorhizobium</taxon>
    </lineage>
</organism>